<protein>
    <recommendedName>
        <fullName evidence="3">DNA polymerase III beta sliding clamp central domain-containing protein</fullName>
    </recommendedName>
</protein>
<gene>
    <name evidence="1" type="ORF">F4562_002896</name>
</gene>
<reference evidence="1 2" key="1">
    <citation type="submission" date="2020-08" db="EMBL/GenBank/DDBJ databases">
        <title>Sequencing the genomes of 1000 actinobacteria strains.</title>
        <authorList>
            <person name="Klenk H.-P."/>
        </authorList>
    </citation>
    <scope>NUCLEOTIDE SEQUENCE [LARGE SCALE GENOMIC DNA]</scope>
    <source>
        <strain evidence="1 2">DSM 46887</strain>
    </source>
</reference>
<organism evidence="1 2">
    <name type="scientific">Streptosporangium becharense</name>
    <dbReference type="NCBI Taxonomy" id="1816182"/>
    <lineage>
        <taxon>Bacteria</taxon>
        <taxon>Bacillati</taxon>
        <taxon>Actinomycetota</taxon>
        <taxon>Actinomycetes</taxon>
        <taxon>Streptosporangiales</taxon>
        <taxon>Streptosporangiaceae</taxon>
        <taxon>Streptosporangium</taxon>
    </lineage>
</organism>
<dbReference type="Proteomes" id="UP000540685">
    <property type="component" value="Unassembled WGS sequence"/>
</dbReference>
<proteinExistence type="predicted"/>
<dbReference type="EMBL" id="JACHMP010000001">
    <property type="protein sequence ID" value="MBB5819834.1"/>
    <property type="molecule type" value="Genomic_DNA"/>
</dbReference>
<name>A0A7W9IGV9_9ACTN</name>
<dbReference type="SUPFAM" id="SSF55979">
    <property type="entry name" value="DNA clamp"/>
    <property type="match status" value="1"/>
</dbReference>
<dbReference type="AlphaFoldDB" id="A0A7W9IGV9"/>
<dbReference type="InterPro" id="IPR046938">
    <property type="entry name" value="DNA_clamp_sf"/>
</dbReference>
<dbReference type="Gene3D" id="3.10.150.10">
    <property type="entry name" value="DNA Polymerase III, subunit A, domain 2"/>
    <property type="match status" value="1"/>
</dbReference>
<sequence>MTTQTTATRPGEITLTMTGRELRHFLGAVLPHAGTDPGFPPLTMVTLDAADGHLHALATDRYTLGITRHPLPEPTPGQLTVTVPAAALRAVTRQIAPRADVRLTLTGEGLTIEQLSDPHLTYRLPASTEHPFLPDWRPWLAQRARLAPDPVLTGPRGVALNPAYLARFRAATRDGLPLELRPAGKALFVTCGTHFLGVLMPMDLSQARAATPDPLTGWLPAVPAAVATLGRVAC</sequence>
<comment type="caution">
    <text evidence="1">The sequence shown here is derived from an EMBL/GenBank/DDBJ whole genome shotgun (WGS) entry which is preliminary data.</text>
</comment>
<dbReference type="RefSeq" id="WP_184537763.1">
    <property type="nucleotide sequence ID" value="NZ_JACHMP010000001.1"/>
</dbReference>
<accession>A0A7W9IGV9</accession>
<evidence type="ECO:0008006" key="3">
    <source>
        <dbReference type="Google" id="ProtNLM"/>
    </source>
</evidence>
<evidence type="ECO:0000313" key="2">
    <source>
        <dbReference type="Proteomes" id="UP000540685"/>
    </source>
</evidence>
<keyword evidence="2" id="KW-1185">Reference proteome</keyword>
<evidence type="ECO:0000313" key="1">
    <source>
        <dbReference type="EMBL" id="MBB5819834.1"/>
    </source>
</evidence>